<sequence>MAVIKFSIFAAVGVLLWASYVLGFPEQQNIPKLTEGRIYSFGTGRAGQTSGLESGQVYGNGAGQAYGIGSGLKYEPGSGRGYGLSKTDGAQPYFYIPGDEKMYYRPGSGQNNRPGSGLPYWSASGQQSRLPGNGLYGPGSGQTYVLGSGNQLVPGKGQSYGIVSGQPRVPDGRERYGLRPGQTYGPGSHDVPSIFDPPPPAHHPWYKSFIDQIVG</sequence>
<dbReference type="EMBL" id="GBHO01030645">
    <property type="protein sequence ID" value="JAG12959.1"/>
    <property type="molecule type" value="Transcribed_RNA"/>
</dbReference>
<proteinExistence type="predicted"/>
<name>A0A0A9WYW8_LYGHE</name>
<reference evidence="2" key="2">
    <citation type="submission" date="2014-07" db="EMBL/GenBank/DDBJ databases">
        <authorList>
            <person name="Hull J."/>
        </authorList>
    </citation>
    <scope>NUCLEOTIDE SEQUENCE</scope>
</reference>
<feature type="chain" id="PRO_5015033755" evidence="1">
    <location>
        <begin position="24"/>
        <end position="215"/>
    </location>
</feature>
<reference evidence="2" key="1">
    <citation type="journal article" date="2014" name="PLoS ONE">
        <title>Transcriptome-Based Identification of ABC Transporters in the Western Tarnished Plant Bug Lygus hesperus.</title>
        <authorList>
            <person name="Hull J.J."/>
            <person name="Chaney K."/>
            <person name="Geib S.M."/>
            <person name="Fabrick J.A."/>
            <person name="Brent C.S."/>
            <person name="Walsh D."/>
            <person name="Lavine L.C."/>
        </authorList>
    </citation>
    <scope>NUCLEOTIDE SEQUENCE</scope>
</reference>
<gene>
    <name evidence="2" type="ORF">CM83_100561</name>
</gene>
<evidence type="ECO:0000313" key="3">
    <source>
        <dbReference type="EMBL" id="JAG50120.1"/>
    </source>
</evidence>
<reference evidence="3" key="3">
    <citation type="submission" date="2014-09" db="EMBL/GenBank/DDBJ databases">
        <authorList>
            <person name="Magalhaes I.L.F."/>
            <person name="Oliveira U."/>
            <person name="Santos F.R."/>
            <person name="Vidigal T.H.D.A."/>
            <person name="Brescovit A.D."/>
            <person name="Santos A.J."/>
        </authorList>
    </citation>
    <scope>NUCLEOTIDE SEQUENCE</scope>
</reference>
<dbReference type="AlphaFoldDB" id="A0A0A9WYW8"/>
<accession>A0A0A9WYW8</accession>
<organism evidence="2">
    <name type="scientific">Lygus hesperus</name>
    <name type="common">Western plant bug</name>
    <dbReference type="NCBI Taxonomy" id="30085"/>
    <lineage>
        <taxon>Eukaryota</taxon>
        <taxon>Metazoa</taxon>
        <taxon>Ecdysozoa</taxon>
        <taxon>Arthropoda</taxon>
        <taxon>Hexapoda</taxon>
        <taxon>Insecta</taxon>
        <taxon>Pterygota</taxon>
        <taxon>Neoptera</taxon>
        <taxon>Paraneoptera</taxon>
        <taxon>Hemiptera</taxon>
        <taxon>Heteroptera</taxon>
        <taxon>Panheteroptera</taxon>
        <taxon>Cimicomorpha</taxon>
        <taxon>Miridae</taxon>
        <taxon>Mirini</taxon>
        <taxon>Lygus</taxon>
    </lineage>
</organism>
<dbReference type="EMBL" id="GBRD01015706">
    <property type="protein sequence ID" value="JAG50120.1"/>
    <property type="molecule type" value="Transcribed_RNA"/>
</dbReference>
<protein>
    <submittedName>
        <fullName evidence="2">Uncharacterized protein</fullName>
    </submittedName>
</protein>
<evidence type="ECO:0000313" key="2">
    <source>
        <dbReference type="EMBL" id="JAG12959.1"/>
    </source>
</evidence>
<evidence type="ECO:0000256" key="1">
    <source>
        <dbReference type="SAM" id="SignalP"/>
    </source>
</evidence>
<keyword evidence="1" id="KW-0732">Signal</keyword>
<feature type="signal peptide" evidence="1">
    <location>
        <begin position="1"/>
        <end position="23"/>
    </location>
</feature>